<dbReference type="InterPro" id="IPR036986">
    <property type="entry name" value="S4_RNA-bd_sf"/>
</dbReference>
<dbReference type="GO" id="GO:0006437">
    <property type="term" value="P:tyrosyl-tRNA aminoacylation"/>
    <property type="evidence" value="ECO:0007669"/>
    <property type="project" value="UniProtKB-UniRule"/>
</dbReference>
<dbReference type="InterPro" id="IPR024088">
    <property type="entry name" value="Tyr-tRNA-ligase_bac-type"/>
</dbReference>
<dbReference type="InterPro" id="IPR014729">
    <property type="entry name" value="Rossmann-like_a/b/a_fold"/>
</dbReference>
<keyword evidence="6 11" id="KW-0694">RNA-binding</keyword>
<dbReference type="GO" id="GO:0004831">
    <property type="term" value="F:tyrosine-tRNA ligase activity"/>
    <property type="evidence" value="ECO:0007669"/>
    <property type="project" value="UniProtKB-UniRule"/>
</dbReference>
<dbReference type="PANTHER" id="PTHR11766">
    <property type="entry name" value="TYROSYL-TRNA SYNTHETASE"/>
    <property type="match status" value="1"/>
</dbReference>
<dbReference type="HAMAP" id="MF_02007">
    <property type="entry name" value="Tyr_tRNA_synth_type2"/>
    <property type="match status" value="1"/>
</dbReference>
<evidence type="ECO:0000256" key="4">
    <source>
        <dbReference type="ARBA" id="ARBA00022741"/>
    </source>
</evidence>
<dbReference type="PROSITE" id="PS50889">
    <property type="entry name" value="S4"/>
    <property type="match status" value="1"/>
</dbReference>
<sequence length="398" mass="45695">MLDVDQQLQWLMQGTEDVVSPSQLRDKLEKSQQTGVPLRVKLGVDPTAPDIHLGHTVVLEKLRQFQELGHDVIFLVGDMTGRIGDPTNRASTRKQLSADDVREFSQTYVEQAKKVLDPDRLTLHYNSEWLEPMRLAEIIRLMAQMTVARILERDDFHDRLTEHVPIYLHELLYPLMQAYDSVALRADVELGGTDQRFNIMTARQIQEAFGLPPEVGMFLPILEGTDGVRRMGKSLGNYVGINESPQEMFGKIMSIPDTLITRWAVLLVGEDKEKWEYRIKTENPRDVKADLARRVVARFWSSADADEAQAQFDRTFREHQVPDDMPVVDLPEDPWHVPAIELVAHLPGMPSKQEARRLLQQGAVSVDGSKVAIEDTVQVRHDSWVRVGRRRFYRFRMK</sequence>
<feature type="short sequence motif" description="'HIGH' region" evidence="10">
    <location>
        <begin position="46"/>
        <end position="55"/>
    </location>
</feature>
<dbReference type="GO" id="GO:0005829">
    <property type="term" value="C:cytosol"/>
    <property type="evidence" value="ECO:0007669"/>
    <property type="project" value="TreeGrafter"/>
</dbReference>
<dbReference type="Gene3D" id="3.10.290.10">
    <property type="entry name" value="RNA-binding S4 domain"/>
    <property type="match status" value="1"/>
</dbReference>
<evidence type="ECO:0000256" key="1">
    <source>
        <dbReference type="ARBA" id="ARBA00011738"/>
    </source>
</evidence>
<evidence type="ECO:0000256" key="3">
    <source>
        <dbReference type="ARBA" id="ARBA00022598"/>
    </source>
</evidence>
<dbReference type="AlphaFoldDB" id="A0A2T2X714"/>
<evidence type="ECO:0000256" key="5">
    <source>
        <dbReference type="ARBA" id="ARBA00022840"/>
    </source>
</evidence>
<dbReference type="InterPro" id="IPR001412">
    <property type="entry name" value="aa-tRNA-synth_I_CS"/>
</dbReference>
<protein>
    <recommendedName>
        <fullName evidence="10">Tyrosine--tRNA ligase</fullName>
        <ecNumber evidence="10">6.1.1.1</ecNumber>
    </recommendedName>
    <alternativeName>
        <fullName evidence="10">Tyrosyl-tRNA synthetase</fullName>
        <shortName evidence="10">TyrRS</shortName>
    </alternativeName>
</protein>
<dbReference type="InterPro" id="IPR002307">
    <property type="entry name" value="Tyr-tRNA-ligase"/>
</dbReference>
<evidence type="ECO:0000313" key="12">
    <source>
        <dbReference type="EMBL" id="PSR30257.1"/>
    </source>
</evidence>
<dbReference type="Gene3D" id="1.10.240.10">
    <property type="entry name" value="Tyrosyl-Transfer RNA Synthetase"/>
    <property type="match status" value="1"/>
</dbReference>
<organism evidence="12 13">
    <name type="scientific">Sulfobacillus benefaciens</name>
    <dbReference type="NCBI Taxonomy" id="453960"/>
    <lineage>
        <taxon>Bacteria</taxon>
        <taxon>Bacillati</taxon>
        <taxon>Bacillota</taxon>
        <taxon>Clostridia</taxon>
        <taxon>Eubacteriales</taxon>
        <taxon>Clostridiales Family XVII. Incertae Sedis</taxon>
        <taxon>Sulfobacillus</taxon>
    </lineage>
</organism>
<comment type="subunit">
    <text evidence="1 10">Homodimer.</text>
</comment>
<dbReference type="InterPro" id="IPR002305">
    <property type="entry name" value="aa-tRNA-synth_Ic"/>
</dbReference>
<dbReference type="GO" id="GO:0003723">
    <property type="term" value="F:RNA binding"/>
    <property type="evidence" value="ECO:0007669"/>
    <property type="project" value="UniProtKB-KW"/>
</dbReference>
<dbReference type="PRINTS" id="PR01040">
    <property type="entry name" value="TRNASYNTHTYR"/>
</dbReference>
<keyword evidence="8 10" id="KW-0030">Aminoacyl-tRNA synthetase</keyword>
<evidence type="ECO:0000256" key="11">
    <source>
        <dbReference type="PROSITE-ProRule" id="PRU00182"/>
    </source>
</evidence>
<keyword evidence="5 10" id="KW-0067">ATP-binding</keyword>
<accession>A0A2T2X714</accession>
<dbReference type="SUPFAM" id="SSF52374">
    <property type="entry name" value="Nucleotidylyl transferase"/>
    <property type="match status" value="1"/>
</dbReference>
<evidence type="ECO:0000313" key="13">
    <source>
        <dbReference type="Proteomes" id="UP000242699"/>
    </source>
</evidence>
<comment type="subcellular location">
    <subcellularLocation>
        <location evidence="10">Cytoplasm</location>
    </subcellularLocation>
</comment>
<dbReference type="Gene3D" id="3.40.50.620">
    <property type="entry name" value="HUPs"/>
    <property type="match status" value="1"/>
</dbReference>
<keyword evidence="2 10" id="KW-0963">Cytoplasm</keyword>
<evidence type="ECO:0000256" key="9">
    <source>
        <dbReference type="ARBA" id="ARBA00048248"/>
    </source>
</evidence>
<dbReference type="EMBL" id="PXYT01000012">
    <property type="protein sequence ID" value="PSR30257.1"/>
    <property type="molecule type" value="Genomic_DNA"/>
</dbReference>
<feature type="binding site" evidence="10">
    <location>
        <position position="233"/>
    </location>
    <ligand>
        <name>ATP</name>
        <dbReference type="ChEBI" id="CHEBI:30616"/>
    </ligand>
</feature>
<proteinExistence type="inferred from homology"/>
<comment type="caution">
    <text evidence="12">The sequence shown here is derived from an EMBL/GenBank/DDBJ whole genome shotgun (WGS) entry which is preliminary data.</text>
</comment>
<keyword evidence="7 10" id="KW-0648">Protein biosynthesis</keyword>
<evidence type="ECO:0000256" key="10">
    <source>
        <dbReference type="HAMAP-Rule" id="MF_02007"/>
    </source>
</evidence>
<reference evidence="12 13" key="1">
    <citation type="journal article" date="2014" name="BMC Genomics">
        <title>Comparison of environmental and isolate Sulfobacillus genomes reveals diverse carbon, sulfur, nitrogen, and hydrogen metabolisms.</title>
        <authorList>
            <person name="Justice N.B."/>
            <person name="Norman A."/>
            <person name="Brown C.T."/>
            <person name="Singh A."/>
            <person name="Thomas B.C."/>
            <person name="Banfield J.F."/>
        </authorList>
    </citation>
    <scope>NUCLEOTIDE SEQUENCE [LARGE SCALE GENOMIC DNA]</scope>
    <source>
        <strain evidence="12">AMDSBA1</strain>
    </source>
</reference>
<evidence type="ECO:0000256" key="6">
    <source>
        <dbReference type="ARBA" id="ARBA00022884"/>
    </source>
</evidence>
<dbReference type="FunFam" id="3.40.50.620:FF:000061">
    <property type="entry name" value="Tyrosine--tRNA ligase"/>
    <property type="match status" value="1"/>
</dbReference>
<dbReference type="SUPFAM" id="SSF55174">
    <property type="entry name" value="Alpha-L RNA-binding motif"/>
    <property type="match status" value="1"/>
</dbReference>
<dbReference type="Pfam" id="PF00579">
    <property type="entry name" value="tRNA-synt_1b"/>
    <property type="match status" value="1"/>
</dbReference>
<dbReference type="GO" id="GO:0005524">
    <property type="term" value="F:ATP binding"/>
    <property type="evidence" value="ECO:0007669"/>
    <property type="project" value="UniProtKB-UniRule"/>
</dbReference>
<evidence type="ECO:0000256" key="8">
    <source>
        <dbReference type="ARBA" id="ARBA00023146"/>
    </source>
</evidence>
<comment type="catalytic activity">
    <reaction evidence="9 10">
        <text>tRNA(Tyr) + L-tyrosine + ATP = L-tyrosyl-tRNA(Tyr) + AMP + diphosphate + H(+)</text>
        <dbReference type="Rhea" id="RHEA:10220"/>
        <dbReference type="Rhea" id="RHEA-COMP:9706"/>
        <dbReference type="Rhea" id="RHEA-COMP:9707"/>
        <dbReference type="ChEBI" id="CHEBI:15378"/>
        <dbReference type="ChEBI" id="CHEBI:30616"/>
        <dbReference type="ChEBI" id="CHEBI:33019"/>
        <dbReference type="ChEBI" id="CHEBI:58315"/>
        <dbReference type="ChEBI" id="CHEBI:78442"/>
        <dbReference type="ChEBI" id="CHEBI:78536"/>
        <dbReference type="ChEBI" id="CHEBI:456215"/>
        <dbReference type="EC" id="6.1.1.1"/>
    </reaction>
</comment>
<comment type="function">
    <text evidence="10">Catalyzes the attachment of tyrosine to tRNA(Tyr) in a two-step reaction: tyrosine is first activated by ATP to form Tyr-AMP and then transferred to the acceptor end of tRNA(Tyr).</text>
</comment>
<name>A0A2T2X714_9FIRM</name>
<dbReference type="PANTHER" id="PTHR11766:SF1">
    <property type="entry name" value="TYROSINE--TRNA LIGASE"/>
    <property type="match status" value="1"/>
</dbReference>
<gene>
    <name evidence="10" type="primary">tyrS</name>
    <name evidence="12" type="ORF">C7B43_07045</name>
</gene>
<dbReference type="NCBIfam" id="TIGR00234">
    <property type="entry name" value="tyrS"/>
    <property type="match status" value="1"/>
</dbReference>
<dbReference type="PROSITE" id="PS00178">
    <property type="entry name" value="AA_TRNA_LIGASE_I"/>
    <property type="match status" value="1"/>
</dbReference>
<dbReference type="InterPro" id="IPR024108">
    <property type="entry name" value="Tyr-tRNA-ligase_bac_2"/>
</dbReference>
<keyword evidence="3 10" id="KW-0436">Ligase</keyword>
<evidence type="ECO:0000256" key="2">
    <source>
        <dbReference type="ARBA" id="ARBA00022490"/>
    </source>
</evidence>
<evidence type="ECO:0000256" key="7">
    <source>
        <dbReference type="ARBA" id="ARBA00022917"/>
    </source>
</evidence>
<keyword evidence="4 10" id="KW-0547">Nucleotide-binding</keyword>
<comment type="caution">
    <text evidence="10">Lacks conserved residue(s) required for the propagation of feature annotation.</text>
</comment>
<dbReference type="Proteomes" id="UP000242699">
    <property type="component" value="Unassembled WGS sequence"/>
</dbReference>
<dbReference type="EC" id="6.1.1.1" evidence="10"/>
<comment type="similarity">
    <text evidence="10">Belongs to the class-I aminoacyl-tRNA synthetase family. TyrS type 2 subfamily.</text>
</comment>
<dbReference type="CDD" id="cd00805">
    <property type="entry name" value="TyrRS_core"/>
    <property type="match status" value="1"/>
</dbReference>